<keyword evidence="3 6" id="KW-0732">Signal</keyword>
<feature type="domain" description="SusD-like N-terminal" evidence="8">
    <location>
        <begin position="89"/>
        <end position="229"/>
    </location>
</feature>
<evidence type="ECO:0000313" key="9">
    <source>
        <dbReference type="EMBL" id="KGF52106.1"/>
    </source>
</evidence>
<keyword evidence="5" id="KW-0998">Cell outer membrane</keyword>
<dbReference type="Proteomes" id="UP000029614">
    <property type="component" value="Unassembled WGS sequence"/>
</dbReference>
<comment type="caution">
    <text evidence="9">The sequence shown here is derived from an EMBL/GenBank/DDBJ whole genome shotgun (WGS) entry which is preliminary data.</text>
</comment>
<dbReference type="Gene3D" id="1.25.40.390">
    <property type="match status" value="1"/>
</dbReference>
<keyword evidence="10" id="KW-1185">Reference proteome</keyword>
<evidence type="ECO:0000313" key="10">
    <source>
        <dbReference type="Proteomes" id="UP000029614"/>
    </source>
</evidence>
<evidence type="ECO:0000256" key="3">
    <source>
        <dbReference type="ARBA" id="ARBA00022729"/>
    </source>
</evidence>
<comment type="similarity">
    <text evidence="2">Belongs to the SusD family.</text>
</comment>
<feature type="signal peptide" evidence="6">
    <location>
        <begin position="1"/>
        <end position="19"/>
    </location>
</feature>
<reference evidence="9 10" key="1">
    <citation type="submission" date="2014-07" db="EMBL/GenBank/DDBJ databases">
        <authorList>
            <person name="McCorrison J."/>
            <person name="Sanka R."/>
            <person name="Torralba M."/>
            <person name="Gillis M."/>
            <person name="Haft D.H."/>
            <person name="Methe B."/>
            <person name="Sutton G."/>
            <person name="Nelson K.E."/>
        </authorList>
    </citation>
    <scope>NUCLEOTIDE SEQUENCE [LARGE SCALE GENOMIC DNA]</scope>
    <source>
        <strain evidence="9 10">DNF00058</strain>
    </source>
</reference>
<name>A0A096AZE1_9BACT</name>
<dbReference type="GO" id="GO:0009279">
    <property type="term" value="C:cell outer membrane"/>
    <property type="evidence" value="ECO:0007669"/>
    <property type="project" value="UniProtKB-SubCell"/>
</dbReference>
<feature type="domain" description="RagB/SusD" evidence="7">
    <location>
        <begin position="314"/>
        <end position="451"/>
    </location>
</feature>
<evidence type="ECO:0000256" key="6">
    <source>
        <dbReference type="SAM" id="SignalP"/>
    </source>
</evidence>
<evidence type="ECO:0000256" key="1">
    <source>
        <dbReference type="ARBA" id="ARBA00004442"/>
    </source>
</evidence>
<evidence type="ECO:0000256" key="5">
    <source>
        <dbReference type="ARBA" id="ARBA00023237"/>
    </source>
</evidence>
<evidence type="ECO:0000256" key="2">
    <source>
        <dbReference type="ARBA" id="ARBA00006275"/>
    </source>
</evidence>
<organism evidence="9 10">
    <name type="scientific">Prevotella amnii DNF00058</name>
    <dbReference type="NCBI Taxonomy" id="1401066"/>
    <lineage>
        <taxon>Bacteria</taxon>
        <taxon>Pseudomonadati</taxon>
        <taxon>Bacteroidota</taxon>
        <taxon>Bacteroidia</taxon>
        <taxon>Bacteroidales</taxon>
        <taxon>Prevotellaceae</taxon>
        <taxon>Prevotella</taxon>
    </lineage>
</organism>
<dbReference type="AlphaFoldDB" id="A0A096AZE1"/>
<evidence type="ECO:0000259" key="7">
    <source>
        <dbReference type="Pfam" id="PF07980"/>
    </source>
</evidence>
<dbReference type="RefSeq" id="WP_008451112.1">
    <property type="nucleotide sequence ID" value="NZ_JRNU01000017.1"/>
</dbReference>
<sequence>MRAIKIFFIMSLLTSTFSACNFIDIDTPGLINDKQMFADEQGAKDALTGIYATLTKADLYGSNLSFGFIDEIAQLYYNDHESSTTTLLAKTYDLQYKDKEVRRIIDQIWATAYYDIYAINSLLEHIKDKDTPKMCNYRAQALAIRAMLHFDLLRLFAPNINNPNALAIPYITKASNQICEKKTVQECYQDIMHDLEEAKKEFSKKEYPTVKNVYITLNAVKAIQARVALWGNNNKKAATLAEEVINSHYKLVKENDVLQLFRGYDAETECIWVLNAPKMYINVRQLFYPEHSTPTCNMVRENYKRLFKTETFSTINNDYRYQTYFTATNWGKPVTAFIKLYDKDYDESQQWKSNRTPGVNMIRLPEMYYILAEAIYDKDKQKSLKAINTVVTARGLQPISMDEISTKKLFQKWIADEITREYWGEGQIFFTYKRLWRSMDGLNGKHIEASNETYVLPLPESEKGLEK</sequence>
<comment type="subcellular location">
    <subcellularLocation>
        <location evidence="1">Cell outer membrane</location>
    </subcellularLocation>
</comment>
<dbReference type="SUPFAM" id="SSF48452">
    <property type="entry name" value="TPR-like"/>
    <property type="match status" value="1"/>
</dbReference>
<gene>
    <name evidence="9" type="ORF">HMPREF9302_04980</name>
</gene>
<proteinExistence type="inferred from homology"/>
<protein>
    <recommendedName>
        <fullName evidence="11">SusD-like N-terminal domain-containing protein</fullName>
    </recommendedName>
</protein>
<accession>A0A096AZE1</accession>
<dbReference type="EMBL" id="JRNU01000017">
    <property type="protein sequence ID" value="KGF52106.1"/>
    <property type="molecule type" value="Genomic_DNA"/>
</dbReference>
<evidence type="ECO:0000256" key="4">
    <source>
        <dbReference type="ARBA" id="ARBA00023136"/>
    </source>
</evidence>
<dbReference type="Gene3D" id="2.20.20.130">
    <property type="match status" value="1"/>
</dbReference>
<dbReference type="Pfam" id="PF07980">
    <property type="entry name" value="SusD_RagB"/>
    <property type="match status" value="1"/>
</dbReference>
<evidence type="ECO:0000259" key="8">
    <source>
        <dbReference type="Pfam" id="PF14322"/>
    </source>
</evidence>
<evidence type="ECO:0008006" key="11">
    <source>
        <dbReference type="Google" id="ProtNLM"/>
    </source>
</evidence>
<dbReference type="Pfam" id="PF14322">
    <property type="entry name" value="SusD-like_3"/>
    <property type="match status" value="1"/>
</dbReference>
<dbReference type="InterPro" id="IPR011990">
    <property type="entry name" value="TPR-like_helical_dom_sf"/>
</dbReference>
<feature type="chain" id="PRO_5001925266" description="SusD-like N-terminal domain-containing protein" evidence="6">
    <location>
        <begin position="20"/>
        <end position="467"/>
    </location>
</feature>
<dbReference type="Gene3D" id="1.25.40.900">
    <property type="match status" value="1"/>
</dbReference>
<dbReference type="InterPro" id="IPR033985">
    <property type="entry name" value="SusD-like_N"/>
</dbReference>
<dbReference type="PROSITE" id="PS51257">
    <property type="entry name" value="PROKAR_LIPOPROTEIN"/>
    <property type="match status" value="1"/>
</dbReference>
<dbReference type="InterPro" id="IPR012944">
    <property type="entry name" value="SusD_RagB_dom"/>
</dbReference>
<keyword evidence="4" id="KW-0472">Membrane</keyword>
<dbReference type="OrthoDB" id="727588at2"/>